<accession>A0ABT6HGW0</accession>
<dbReference type="EMBL" id="JARWBG010000002">
    <property type="protein sequence ID" value="MDH2387815.1"/>
    <property type="molecule type" value="Genomic_DNA"/>
</dbReference>
<reference evidence="5 6" key="1">
    <citation type="submission" date="2023-04" db="EMBL/GenBank/DDBJ databases">
        <title>Streptomyces chengmaiensis sp. nov. isolated from the stem of mangrove plant in Hainan.</title>
        <authorList>
            <person name="Huang X."/>
            <person name="Zhou S."/>
            <person name="Chu X."/>
            <person name="Xie Y."/>
            <person name="Lin Y."/>
        </authorList>
    </citation>
    <scope>NUCLEOTIDE SEQUENCE [LARGE SCALE GENOMIC DNA]</scope>
    <source>
        <strain evidence="5 6">HNM0663</strain>
    </source>
</reference>
<feature type="domain" description="HTH marR-type" evidence="4">
    <location>
        <begin position="27"/>
        <end position="86"/>
    </location>
</feature>
<evidence type="ECO:0000259" key="4">
    <source>
        <dbReference type="Pfam" id="PF12802"/>
    </source>
</evidence>
<name>A0ABT6HGW0_9ACTN</name>
<evidence type="ECO:0000256" key="2">
    <source>
        <dbReference type="ARBA" id="ARBA00023125"/>
    </source>
</evidence>
<dbReference type="InterPro" id="IPR052362">
    <property type="entry name" value="HTH-GbsR_regulator"/>
</dbReference>
<keyword evidence="1" id="KW-0805">Transcription regulation</keyword>
<dbReference type="SUPFAM" id="SSF46785">
    <property type="entry name" value="Winged helix' DNA-binding domain"/>
    <property type="match status" value="1"/>
</dbReference>
<dbReference type="InterPro" id="IPR036388">
    <property type="entry name" value="WH-like_DNA-bd_sf"/>
</dbReference>
<dbReference type="InterPro" id="IPR036390">
    <property type="entry name" value="WH_DNA-bd_sf"/>
</dbReference>
<evidence type="ECO:0000313" key="6">
    <source>
        <dbReference type="Proteomes" id="UP001223144"/>
    </source>
</evidence>
<dbReference type="InterPro" id="IPR000835">
    <property type="entry name" value="HTH_MarR-typ"/>
</dbReference>
<evidence type="ECO:0000256" key="3">
    <source>
        <dbReference type="ARBA" id="ARBA00023163"/>
    </source>
</evidence>
<gene>
    <name evidence="5" type="ORF">QCN29_03225</name>
</gene>
<dbReference type="Proteomes" id="UP001223144">
    <property type="component" value="Unassembled WGS sequence"/>
</dbReference>
<evidence type="ECO:0000313" key="5">
    <source>
        <dbReference type="EMBL" id="MDH2387815.1"/>
    </source>
</evidence>
<dbReference type="PANTHER" id="PTHR38465:SF2">
    <property type="entry name" value="HTH-TYPE TRANSCRIPTIONAL REGULATOR MMPR5"/>
    <property type="match status" value="1"/>
</dbReference>
<evidence type="ECO:0000256" key="1">
    <source>
        <dbReference type="ARBA" id="ARBA00023015"/>
    </source>
</evidence>
<organism evidence="5 6">
    <name type="scientific">Streptomyces chengmaiensis</name>
    <dbReference type="NCBI Taxonomy" id="3040919"/>
    <lineage>
        <taxon>Bacteria</taxon>
        <taxon>Bacillati</taxon>
        <taxon>Actinomycetota</taxon>
        <taxon>Actinomycetes</taxon>
        <taxon>Kitasatosporales</taxon>
        <taxon>Streptomycetaceae</taxon>
        <taxon>Streptomyces</taxon>
    </lineage>
</organism>
<dbReference type="RefSeq" id="WP_240134413.1">
    <property type="nucleotide sequence ID" value="NZ_JARWBG010000002.1"/>
</dbReference>
<keyword evidence="2" id="KW-0238">DNA-binding</keyword>
<proteinExistence type="predicted"/>
<keyword evidence="6" id="KW-1185">Reference proteome</keyword>
<dbReference type="Gene3D" id="1.10.10.10">
    <property type="entry name" value="Winged helix-like DNA-binding domain superfamily/Winged helix DNA-binding domain"/>
    <property type="match status" value="1"/>
</dbReference>
<dbReference type="Pfam" id="PF12802">
    <property type="entry name" value="MarR_2"/>
    <property type="match status" value="1"/>
</dbReference>
<dbReference type="PANTHER" id="PTHR38465">
    <property type="entry name" value="HTH-TYPE TRANSCRIPTIONAL REGULATOR MJ1563-RELATED"/>
    <property type="match status" value="1"/>
</dbReference>
<keyword evidence="3" id="KW-0804">Transcription</keyword>
<protein>
    <submittedName>
        <fullName evidence="5">MarR family transcriptional regulator</fullName>
    </submittedName>
</protein>
<sequence length="163" mass="18622">MTDQTGRDEEAVSAFVERFAGQLVEAGMPRMPSRIFAAVLASETGALTSAELSEALTISPAAVSGGIRYLSQVNLISREREPGSRRDRYRVHSNQWYEAMTNRDQILKRWEDTMREGVTTLGPRTSAGRRVAETLEFLQFMEREMAGLRDRWREHRARLFEPE</sequence>
<comment type="caution">
    <text evidence="5">The sequence shown here is derived from an EMBL/GenBank/DDBJ whole genome shotgun (WGS) entry which is preliminary data.</text>
</comment>